<comment type="caution">
    <text evidence="3">The sequence shown here is derived from an EMBL/GenBank/DDBJ whole genome shotgun (WGS) entry which is preliminary data.</text>
</comment>
<dbReference type="Gene3D" id="2.100.10.20">
    <property type="entry name" value="Vitelline membrane outer layer protein I (VOMI)"/>
    <property type="match status" value="1"/>
</dbReference>
<feature type="domain" description="Calcineurin-like phosphoesterase" evidence="2">
    <location>
        <begin position="29"/>
        <end position="250"/>
    </location>
</feature>
<dbReference type="OrthoDB" id="6402666at2"/>
<feature type="signal peptide" evidence="1">
    <location>
        <begin position="1"/>
        <end position="23"/>
    </location>
</feature>
<dbReference type="SUPFAM" id="SSF51092">
    <property type="entry name" value="Vitelline membrane outer protein-I (VMO-I)"/>
    <property type="match status" value="1"/>
</dbReference>
<organism evidence="3 4">
    <name type="scientific">Vibrio sagamiensis NBRC 104589</name>
    <dbReference type="NCBI Taxonomy" id="1219064"/>
    <lineage>
        <taxon>Bacteria</taxon>
        <taxon>Pseudomonadati</taxon>
        <taxon>Pseudomonadota</taxon>
        <taxon>Gammaproteobacteria</taxon>
        <taxon>Vibrionales</taxon>
        <taxon>Vibrionaceae</taxon>
        <taxon>Vibrio</taxon>
    </lineage>
</organism>
<proteinExistence type="predicted"/>
<dbReference type="RefSeq" id="WP_039983063.1">
    <property type="nucleotide sequence ID" value="NZ_BAOJ01000155.1"/>
</dbReference>
<evidence type="ECO:0000313" key="3">
    <source>
        <dbReference type="EMBL" id="GEM75842.1"/>
    </source>
</evidence>
<dbReference type="PANTHER" id="PTHR18841:SF0">
    <property type="entry name" value="VITELLINE MEMBRANE OUTER LAYER 1 HOMOLOG A-RELATED"/>
    <property type="match status" value="1"/>
</dbReference>
<name>A0A511QHB5_9VIBR</name>
<accession>A0A511QHB5</accession>
<dbReference type="Gene3D" id="3.60.21.10">
    <property type="match status" value="1"/>
</dbReference>
<dbReference type="InterPro" id="IPR005515">
    <property type="entry name" value="VOMI"/>
</dbReference>
<reference evidence="3 4" key="1">
    <citation type="submission" date="2019-07" db="EMBL/GenBank/DDBJ databases">
        <title>Whole genome shotgun sequence of Vibrio sagamiensis NBRC 104589.</title>
        <authorList>
            <person name="Hosoyama A."/>
            <person name="Uohara A."/>
            <person name="Ohji S."/>
            <person name="Ichikawa N."/>
        </authorList>
    </citation>
    <scope>NUCLEOTIDE SEQUENCE [LARGE SCALE GENOMIC DNA]</scope>
    <source>
        <strain evidence="3 4">NBRC 104589</strain>
    </source>
</reference>
<dbReference type="GO" id="GO:0005615">
    <property type="term" value="C:extracellular space"/>
    <property type="evidence" value="ECO:0007669"/>
    <property type="project" value="TreeGrafter"/>
</dbReference>
<protein>
    <recommendedName>
        <fullName evidence="2">Calcineurin-like phosphoesterase domain-containing protein</fullName>
    </recommendedName>
</protein>
<sequence>MFNNIKKAFLFAVLGIVSNSLQAKNINFFAIADPQFGWSDESGTARAENTMRDIAILAAKCLDCVKAIPIAGDLTMDGDGRTTYGNAHKSMERYGIKVLDGLGNHDSKDLADDETSFDSYDELHDGENLALRGWEIFDQWKAPIDGGDCSFFNKEPKHYCRNSDAYYYTVSLSNGSDTESAYLIQLHNAIGAENTLRYLERVKSKVNDDLPIIIVGHSFDGLRSYNNYNRFYNLIKNLNVVAILHGHYHCKYEGDHCDYEENSPGFVIDSINYSLENKYGSRVALVNMNAAFHNIFWSISIDDVNKKIAFKRYNRGYLSRPENYDAHWFDGIVNQIGETSAEAYNQPYKNESALICDFSGQTKKSCIEQIRSGNIIPSETYRSRAATDGYWGGWGNISKCSYGEYVFGYRLRSEHEQGDNDDTALNDVELYCASNNSNEYAKIYSKYSKWGDWSPDRFCNGDDNPVKGFFMQIEPEQGDGDDTSANNIKLICKDESVISSGVNTDWGAWTSKYICPYNQAVTGIITRVEDSKGSGDDTALNGIRLICSDYNPSF</sequence>
<gene>
    <name evidence="3" type="ORF">VSA01S_19540</name>
</gene>
<dbReference type="InterPro" id="IPR036706">
    <property type="entry name" value="VOMI_sf"/>
</dbReference>
<keyword evidence="1" id="KW-0732">Signal</keyword>
<dbReference type="Pfam" id="PF00149">
    <property type="entry name" value="Metallophos"/>
    <property type="match status" value="1"/>
</dbReference>
<evidence type="ECO:0000256" key="1">
    <source>
        <dbReference type="SAM" id="SignalP"/>
    </source>
</evidence>
<evidence type="ECO:0000313" key="4">
    <source>
        <dbReference type="Proteomes" id="UP000321922"/>
    </source>
</evidence>
<dbReference type="GO" id="GO:0016787">
    <property type="term" value="F:hydrolase activity"/>
    <property type="evidence" value="ECO:0007669"/>
    <property type="project" value="InterPro"/>
</dbReference>
<dbReference type="InterPro" id="IPR004843">
    <property type="entry name" value="Calcineurin-like_PHP"/>
</dbReference>
<dbReference type="InterPro" id="IPR029052">
    <property type="entry name" value="Metallo-depent_PP-like"/>
</dbReference>
<evidence type="ECO:0000259" key="2">
    <source>
        <dbReference type="Pfam" id="PF00149"/>
    </source>
</evidence>
<keyword evidence="4" id="KW-1185">Reference proteome</keyword>
<dbReference type="Proteomes" id="UP000321922">
    <property type="component" value="Unassembled WGS sequence"/>
</dbReference>
<dbReference type="EMBL" id="BJXJ01000016">
    <property type="protein sequence ID" value="GEM75842.1"/>
    <property type="molecule type" value="Genomic_DNA"/>
</dbReference>
<feature type="chain" id="PRO_5021992790" description="Calcineurin-like phosphoesterase domain-containing protein" evidence="1">
    <location>
        <begin position="24"/>
        <end position="554"/>
    </location>
</feature>
<dbReference type="Pfam" id="PF03762">
    <property type="entry name" value="VOMI"/>
    <property type="match status" value="1"/>
</dbReference>
<dbReference type="SUPFAM" id="SSF56300">
    <property type="entry name" value="Metallo-dependent phosphatases"/>
    <property type="match status" value="1"/>
</dbReference>
<dbReference type="AlphaFoldDB" id="A0A511QHB5"/>
<dbReference type="PANTHER" id="PTHR18841">
    <property type="entry name" value="VITELLINE MEMBRANE OUTER LAYER PROTEIN I-RELATED"/>
    <property type="match status" value="1"/>
</dbReference>